<evidence type="ECO:0000256" key="4">
    <source>
        <dbReference type="ARBA" id="ARBA00023235"/>
    </source>
</evidence>
<sequence length="532" mass="60239">MNALGLSVTEAAQNHYNLFKNELDQDIIQKELEIPEEFIYQDETGQAQIIPAHTSLTREQVEIIVEKSREKLLKKIRYGKIILMADADPDGRHIECLGLNFFIRYFRYLIEDCRLHLAVTPLYQKYRQENKKVTGSLQRFKGLGEMNAKQLRDITVQDLMGPKSEPRKKLLESGEYKHAELKAIDSRVDIKEALLVKFSDYGYEVVEERALTQLQDGLKPVQRYILYVFYILGYLPNKPHKKVPGAIGDIIKYHPHGDQSSIDGDSAAAFRYTEARLTRFEPEVLPPHLNLLLNGSSGIAVGMSANLPPHNLGEVVDLTIDLLNNPQLNTEELERGKTTQCLACQSPKIKLNYFGPDFPTGGQVLEREKFLEIYEKGECPKGRGTIYIRAKAEIVSSKQDKEKKDLIRIVELPFKVNKSKEQGINVGSSEVDVICNQISKSSLGGYHAKLRVEFYCLLSNIITEESPYSHLLESDGLLAYKSAIVTITWETEEVERQVIDNSIDEAVGGYCSEIKITLSADQKEITVEDNGR</sequence>
<dbReference type="PANTHER" id="PTHR43493">
    <property type="entry name" value="DNA GYRASE/TOPOISOMERASE SUBUNIT A"/>
    <property type="match status" value="1"/>
</dbReference>
<dbReference type="InterPro" id="IPR036890">
    <property type="entry name" value="HATPase_C_sf"/>
</dbReference>
<dbReference type="EMBL" id="CAMKVN010008899">
    <property type="protein sequence ID" value="CAI2192946.1"/>
    <property type="molecule type" value="Genomic_DNA"/>
</dbReference>
<evidence type="ECO:0000259" key="5">
    <source>
        <dbReference type="SMART" id="SM00434"/>
    </source>
</evidence>
<proteinExistence type="inferred from homology"/>
<dbReference type="OrthoDB" id="2446002at2759"/>
<evidence type="ECO:0000313" key="7">
    <source>
        <dbReference type="Proteomes" id="UP001153678"/>
    </source>
</evidence>
<dbReference type="GO" id="GO:0006265">
    <property type="term" value="P:DNA topological change"/>
    <property type="evidence" value="ECO:0007669"/>
    <property type="project" value="InterPro"/>
</dbReference>
<dbReference type="SUPFAM" id="SSF56719">
    <property type="entry name" value="Type II DNA topoisomerase"/>
    <property type="match status" value="1"/>
</dbReference>
<evidence type="ECO:0000313" key="6">
    <source>
        <dbReference type="EMBL" id="CAI2192946.1"/>
    </source>
</evidence>
<dbReference type="SUPFAM" id="SSF55874">
    <property type="entry name" value="ATPase domain of HSP90 chaperone/DNA topoisomerase II/histidine kinase"/>
    <property type="match status" value="1"/>
</dbReference>
<dbReference type="Proteomes" id="UP001153678">
    <property type="component" value="Unassembled WGS sequence"/>
</dbReference>
<evidence type="ECO:0000256" key="1">
    <source>
        <dbReference type="ARBA" id="ARBA00008263"/>
    </source>
</evidence>
<keyword evidence="4" id="KW-0413">Isomerase</keyword>
<dbReference type="PANTHER" id="PTHR43493:SF5">
    <property type="entry name" value="DNA GYRASE SUBUNIT A, CHLOROPLASTIC_MITOCHONDRIAL"/>
    <property type="match status" value="1"/>
</dbReference>
<dbReference type="InterPro" id="IPR013760">
    <property type="entry name" value="Topo_IIA-like_dom_sf"/>
</dbReference>
<dbReference type="InterPro" id="IPR013759">
    <property type="entry name" value="Topo_IIA_B_C"/>
</dbReference>
<evidence type="ECO:0000256" key="3">
    <source>
        <dbReference type="ARBA" id="ARBA00023125"/>
    </source>
</evidence>
<dbReference type="AlphaFoldDB" id="A0A9W4X3R1"/>
<reference evidence="6" key="1">
    <citation type="submission" date="2022-08" db="EMBL/GenBank/DDBJ databases">
        <authorList>
            <person name="Kallberg Y."/>
            <person name="Tangrot J."/>
            <person name="Rosling A."/>
        </authorList>
    </citation>
    <scope>NUCLEOTIDE SEQUENCE</scope>
    <source>
        <strain evidence="6">Wild A</strain>
    </source>
</reference>
<dbReference type="GO" id="GO:0003677">
    <property type="term" value="F:DNA binding"/>
    <property type="evidence" value="ECO:0007669"/>
    <property type="project" value="UniProtKB-KW"/>
</dbReference>
<name>A0A9W4X3R1_9GLOM</name>
<dbReference type="Gene3D" id="3.30.565.10">
    <property type="entry name" value="Histidine kinase-like ATPase, C-terminal domain"/>
    <property type="match status" value="1"/>
</dbReference>
<dbReference type="InterPro" id="IPR050220">
    <property type="entry name" value="Type_II_DNA_Topoisomerases"/>
</dbReference>
<feature type="domain" description="Topo IIA-type catalytic" evidence="5">
    <location>
        <begin position="188"/>
        <end position="526"/>
    </location>
</feature>
<dbReference type="SMART" id="SM00434">
    <property type="entry name" value="TOP4c"/>
    <property type="match status" value="1"/>
</dbReference>
<dbReference type="InterPro" id="IPR013758">
    <property type="entry name" value="Topo_IIA_A/C_ab"/>
</dbReference>
<dbReference type="GO" id="GO:0009330">
    <property type="term" value="C:DNA topoisomerase type II (double strand cut, ATP-hydrolyzing) complex"/>
    <property type="evidence" value="ECO:0007669"/>
    <property type="project" value="TreeGrafter"/>
</dbReference>
<dbReference type="Gene3D" id="3.90.199.10">
    <property type="entry name" value="Topoisomerase II, domain 5"/>
    <property type="match status" value="2"/>
</dbReference>
<dbReference type="GO" id="GO:0005737">
    <property type="term" value="C:cytoplasm"/>
    <property type="evidence" value="ECO:0007669"/>
    <property type="project" value="TreeGrafter"/>
</dbReference>
<comment type="caution">
    <text evidence="6">The sequence shown here is derived from an EMBL/GenBank/DDBJ whole genome shotgun (WGS) entry which is preliminary data.</text>
</comment>
<evidence type="ECO:0000256" key="2">
    <source>
        <dbReference type="ARBA" id="ARBA00023029"/>
    </source>
</evidence>
<gene>
    <name evidence="6" type="ORF">FWILDA_LOCUS15831</name>
</gene>
<dbReference type="GO" id="GO:0005524">
    <property type="term" value="F:ATP binding"/>
    <property type="evidence" value="ECO:0007669"/>
    <property type="project" value="InterPro"/>
</dbReference>
<organism evidence="6 7">
    <name type="scientific">Funneliformis geosporum</name>
    <dbReference type="NCBI Taxonomy" id="1117311"/>
    <lineage>
        <taxon>Eukaryota</taxon>
        <taxon>Fungi</taxon>
        <taxon>Fungi incertae sedis</taxon>
        <taxon>Mucoromycota</taxon>
        <taxon>Glomeromycotina</taxon>
        <taxon>Glomeromycetes</taxon>
        <taxon>Glomerales</taxon>
        <taxon>Glomeraceae</taxon>
        <taxon>Funneliformis</taxon>
    </lineage>
</organism>
<feature type="non-terminal residue" evidence="6">
    <location>
        <position position="1"/>
    </location>
</feature>
<keyword evidence="3" id="KW-0238">DNA-binding</keyword>
<dbReference type="Pfam" id="PF00521">
    <property type="entry name" value="DNA_topoisoIV"/>
    <property type="match status" value="2"/>
</dbReference>
<keyword evidence="2" id="KW-0799">Topoisomerase</keyword>
<keyword evidence="7" id="KW-1185">Reference proteome</keyword>
<comment type="similarity">
    <text evidence="1">Belongs to the type II topoisomerase GyrA/ParC subunit family.</text>
</comment>
<protein>
    <submittedName>
        <fullName evidence="6">1905_t:CDS:1</fullName>
    </submittedName>
</protein>
<dbReference type="InterPro" id="IPR002205">
    <property type="entry name" value="Topo_IIA_dom_A"/>
</dbReference>
<dbReference type="Gene3D" id="3.40.50.670">
    <property type="match status" value="1"/>
</dbReference>
<dbReference type="GO" id="GO:0003918">
    <property type="term" value="F:DNA topoisomerase type II (double strand cut, ATP-hydrolyzing) activity"/>
    <property type="evidence" value="ECO:0007669"/>
    <property type="project" value="InterPro"/>
</dbReference>
<dbReference type="PRINTS" id="PR00418">
    <property type="entry name" value="TPI2FAMILY"/>
</dbReference>
<accession>A0A9W4X3R1</accession>